<sequence length="145" mass="15396">MTTLTLGQDDPALQQRLSDELDALNNAALTSDDEAALSVRLTADDGTLLGGLTGWTRGGCGGITSLWIAPGARGTGLGSRLILAAEAEIVRRGCDRVVVATMSFQAPGFYLRHGYREVGLTPDMPDGTAKHHFHKRLTPPAPQEE</sequence>
<keyword evidence="2" id="KW-0012">Acyltransferase</keyword>
<dbReference type="Gene3D" id="3.40.630.30">
    <property type="match status" value="1"/>
</dbReference>
<organism evidence="5 6">
    <name type="scientific">Winogradskya consettensis</name>
    <dbReference type="NCBI Taxonomy" id="113560"/>
    <lineage>
        <taxon>Bacteria</taxon>
        <taxon>Bacillati</taxon>
        <taxon>Actinomycetota</taxon>
        <taxon>Actinomycetes</taxon>
        <taxon>Micromonosporales</taxon>
        <taxon>Micromonosporaceae</taxon>
        <taxon>Winogradskya</taxon>
    </lineage>
</organism>
<proteinExistence type="predicted"/>
<dbReference type="CDD" id="cd04301">
    <property type="entry name" value="NAT_SF"/>
    <property type="match status" value="1"/>
</dbReference>
<dbReference type="EMBL" id="BOQP01000021">
    <property type="protein sequence ID" value="GIM74562.1"/>
    <property type="molecule type" value="Genomic_DNA"/>
</dbReference>
<dbReference type="GO" id="GO:0016747">
    <property type="term" value="F:acyltransferase activity, transferring groups other than amino-acyl groups"/>
    <property type="evidence" value="ECO:0007669"/>
    <property type="project" value="InterPro"/>
</dbReference>
<evidence type="ECO:0000256" key="1">
    <source>
        <dbReference type="ARBA" id="ARBA00022679"/>
    </source>
</evidence>
<dbReference type="AlphaFoldDB" id="A0A919VSU5"/>
<dbReference type="Pfam" id="PF00583">
    <property type="entry name" value="Acetyltransf_1"/>
    <property type="match status" value="1"/>
</dbReference>
<evidence type="ECO:0000259" key="4">
    <source>
        <dbReference type="PROSITE" id="PS51186"/>
    </source>
</evidence>
<dbReference type="PANTHER" id="PTHR43877">
    <property type="entry name" value="AMINOALKYLPHOSPHONATE N-ACETYLTRANSFERASE-RELATED-RELATED"/>
    <property type="match status" value="1"/>
</dbReference>
<dbReference type="InterPro" id="IPR016181">
    <property type="entry name" value="Acyl_CoA_acyltransferase"/>
</dbReference>
<evidence type="ECO:0000313" key="5">
    <source>
        <dbReference type="EMBL" id="GIM74562.1"/>
    </source>
</evidence>
<protein>
    <recommendedName>
        <fullName evidence="4">N-acetyltransferase domain-containing protein</fullName>
    </recommendedName>
</protein>
<evidence type="ECO:0000313" key="6">
    <source>
        <dbReference type="Proteomes" id="UP000680865"/>
    </source>
</evidence>
<dbReference type="PROSITE" id="PS51186">
    <property type="entry name" value="GNAT"/>
    <property type="match status" value="1"/>
</dbReference>
<comment type="caution">
    <text evidence="5">The sequence shown here is derived from an EMBL/GenBank/DDBJ whole genome shotgun (WGS) entry which is preliminary data.</text>
</comment>
<dbReference type="Proteomes" id="UP000680865">
    <property type="component" value="Unassembled WGS sequence"/>
</dbReference>
<dbReference type="RefSeq" id="WP_212998829.1">
    <property type="nucleotide sequence ID" value="NZ_BAAATW010000015.1"/>
</dbReference>
<dbReference type="SUPFAM" id="SSF55729">
    <property type="entry name" value="Acyl-CoA N-acyltransferases (Nat)"/>
    <property type="match status" value="1"/>
</dbReference>
<name>A0A919VSU5_9ACTN</name>
<dbReference type="InterPro" id="IPR050832">
    <property type="entry name" value="Bact_Acetyltransf"/>
</dbReference>
<accession>A0A919VSU5</accession>
<dbReference type="InterPro" id="IPR000182">
    <property type="entry name" value="GNAT_dom"/>
</dbReference>
<evidence type="ECO:0000256" key="3">
    <source>
        <dbReference type="SAM" id="MobiDB-lite"/>
    </source>
</evidence>
<keyword evidence="6" id="KW-1185">Reference proteome</keyword>
<feature type="region of interest" description="Disordered" evidence="3">
    <location>
        <begin position="122"/>
        <end position="145"/>
    </location>
</feature>
<feature type="domain" description="N-acetyltransferase" evidence="4">
    <location>
        <begin position="1"/>
        <end position="140"/>
    </location>
</feature>
<dbReference type="PANTHER" id="PTHR43877:SF2">
    <property type="entry name" value="AMINOALKYLPHOSPHONATE N-ACETYLTRANSFERASE-RELATED"/>
    <property type="match status" value="1"/>
</dbReference>
<keyword evidence="1" id="KW-0808">Transferase</keyword>
<gene>
    <name evidence="5" type="ORF">Aco04nite_40950</name>
</gene>
<evidence type="ECO:0000256" key="2">
    <source>
        <dbReference type="ARBA" id="ARBA00023315"/>
    </source>
</evidence>
<reference evidence="5" key="1">
    <citation type="submission" date="2021-03" db="EMBL/GenBank/DDBJ databases">
        <title>Whole genome shotgun sequence of Actinoplanes consettensis NBRC 14913.</title>
        <authorList>
            <person name="Komaki H."/>
            <person name="Tamura T."/>
        </authorList>
    </citation>
    <scope>NUCLEOTIDE SEQUENCE</scope>
    <source>
        <strain evidence="5">NBRC 14913</strain>
    </source>
</reference>